<dbReference type="Pfam" id="PF07727">
    <property type="entry name" value="RVT_2"/>
    <property type="match status" value="1"/>
</dbReference>
<dbReference type="PANTHER" id="PTHR11439:SF455">
    <property type="entry name" value="RLK (RECEPTOR-LIKE PROTEIN KINASE) 8, PUTATIVE-RELATED"/>
    <property type="match status" value="1"/>
</dbReference>
<feature type="compositionally biased region" description="Polar residues" evidence="1">
    <location>
        <begin position="475"/>
        <end position="485"/>
    </location>
</feature>
<dbReference type="EMBL" id="SMOL01000753">
    <property type="protein sequence ID" value="KAB2600341.1"/>
    <property type="molecule type" value="Genomic_DNA"/>
</dbReference>
<feature type="region of interest" description="Disordered" evidence="1">
    <location>
        <begin position="461"/>
        <end position="485"/>
    </location>
</feature>
<comment type="caution">
    <text evidence="3">The sequence shown here is derived from an EMBL/GenBank/DDBJ whole genome shotgun (WGS) entry which is preliminary data.</text>
</comment>
<dbReference type="SUPFAM" id="SSF56672">
    <property type="entry name" value="DNA/RNA polymerases"/>
    <property type="match status" value="1"/>
</dbReference>
<evidence type="ECO:0000259" key="2">
    <source>
        <dbReference type="Pfam" id="PF07727"/>
    </source>
</evidence>
<feature type="domain" description="Reverse transcriptase Ty1/copia-type" evidence="2">
    <location>
        <begin position="625"/>
        <end position="709"/>
    </location>
</feature>
<organism evidence="3 4">
    <name type="scientific">Pyrus ussuriensis x Pyrus communis</name>
    <dbReference type="NCBI Taxonomy" id="2448454"/>
    <lineage>
        <taxon>Eukaryota</taxon>
        <taxon>Viridiplantae</taxon>
        <taxon>Streptophyta</taxon>
        <taxon>Embryophyta</taxon>
        <taxon>Tracheophyta</taxon>
        <taxon>Spermatophyta</taxon>
        <taxon>Magnoliopsida</taxon>
        <taxon>eudicotyledons</taxon>
        <taxon>Gunneridae</taxon>
        <taxon>Pentapetalae</taxon>
        <taxon>rosids</taxon>
        <taxon>fabids</taxon>
        <taxon>Rosales</taxon>
        <taxon>Rosaceae</taxon>
        <taxon>Amygdaloideae</taxon>
        <taxon>Maleae</taxon>
        <taxon>Pyrus</taxon>
    </lineage>
</organism>
<evidence type="ECO:0000313" key="4">
    <source>
        <dbReference type="Proteomes" id="UP000327157"/>
    </source>
</evidence>
<evidence type="ECO:0000313" key="3">
    <source>
        <dbReference type="EMBL" id="KAB2600341.1"/>
    </source>
</evidence>
<accession>A0A5N5FER9</accession>
<reference evidence="3 4" key="1">
    <citation type="submission" date="2019-09" db="EMBL/GenBank/DDBJ databases">
        <authorList>
            <person name="Ou C."/>
        </authorList>
    </citation>
    <scope>NUCLEOTIDE SEQUENCE [LARGE SCALE GENOMIC DNA]</scope>
    <source>
        <strain evidence="3">S2</strain>
        <tissue evidence="3">Leaf</tissue>
    </source>
</reference>
<dbReference type="PANTHER" id="PTHR11439">
    <property type="entry name" value="GAG-POL-RELATED RETROTRANSPOSON"/>
    <property type="match status" value="1"/>
</dbReference>
<gene>
    <name evidence="3" type="ORF">D8674_010612</name>
</gene>
<dbReference type="Pfam" id="PF14223">
    <property type="entry name" value="Retrotran_gag_2"/>
    <property type="match status" value="1"/>
</dbReference>
<proteinExistence type="predicted"/>
<evidence type="ECO:0000256" key="1">
    <source>
        <dbReference type="SAM" id="MobiDB-lite"/>
    </source>
</evidence>
<sequence>MAMNMIKVESLLGMLTIRLQEDNFVKWSFQFRSVLEGSDLFDHFDGTSVCPPKFVFTEESGITTEVTTAYKEWIKRDRALVSLLLATLGDKAVEYVVGCKTAHEAWMNLQDRYATVSRATVNHLKTELLIIKKGSDSVEKYMLQIKVLKDQLLAAGEVVSESDLIVAALAGLPAEFNMIRIVIVARETPISLKETAEDSQSTMNFPMSAMYCQGESSNASSSQSQRLSQQFSSGYGFVSGAKANSQNTTQRPIGGIVSQASLPQFHQHNNAHSQHNRSYQNYGGNNGRFNNMPRYNGNNNGRFSGNSNFFARSPSHNGSSNFGSKGGSTWQNWNGNTGSRPTLIPECQIFPVQLFQLWNVKFVEKEGILLSTATTEAIMHIKVQTDVWGSSPTVSVEGYQYYVIFVDECTRHVIHDESVFPFKTSQSINTTSSVPTSSTQRELSRVVSGSELLPLQATTTLHQTSSSPRLPVPNPSQIQVTSNSEDLSPNVCSTYDHMVIPSSVSLDDVAGPSSISLHDVNDHGVNNDVLNVPSEHNMITRLKSGAIQRKDYSGYYAFVSMSPASSSCPDSSSFSSGDDIVFSGLTAILDIHESSEPTHYKQAVTSEHWRNAMKEEFKALQKQGTWELVPVPPNRNVIGSKWVYKIKKDQDGKVSRYKARLVAQGFSQEHGLDYEETFSPVVRHTTVRLVLSLAAMNKWDLRQPDIAYAVNYACQFMTTPTEEHFCLIKRILRYLKGTMQCGLTYSAQGQMELLAYSDADWAADINTRRSTTGYIVFIGSNLVSWQSKKQGSVSRSSTKVKYKALANAAADVAWIRLVLKDLYIFLPSAPLLHCDNLSTLALCSNPVFHTRIKHLDTDFHFVRERVQKGDLGVQYIPIEAQVVDVLTKGLHSPLFVHHCTTLRLGYPS</sequence>
<name>A0A5N5FER9_9ROSA</name>
<dbReference type="AlphaFoldDB" id="A0A5N5FER9"/>
<dbReference type="OrthoDB" id="913984at2759"/>
<protein>
    <recommendedName>
        <fullName evidence="2">Reverse transcriptase Ty1/copia-type domain-containing protein</fullName>
    </recommendedName>
</protein>
<dbReference type="InterPro" id="IPR043502">
    <property type="entry name" value="DNA/RNA_pol_sf"/>
</dbReference>
<dbReference type="Proteomes" id="UP000327157">
    <property type="component" value="Chromosome 13"/>
</dbReference>
<dbReference type="CDD" id="cd09272">
    <property type="entry name" value="RNase_HI_RT_Ty1"/>
    <property type="match status" value="1"/>
</dbReference>
<keyword evidence="4" id="KW-1185">Reference proteome</keyword>
<reference evidence="4" key="2">
    <citation type="submission" date="2019-10" db="EMBL/GenBank/DDBJ databases">
        <title>A de novo genome assembly of a pear dwarfing rootstock.</title>
        <authorList>
            <person name="Wang F."/>
            <person name="Wang J."/>
            <person name="Li S."/>
            <person name="Zhang Y."/>
            <person name="Fang M."/>
            <person name="Ma L."/>
            <person name="Zhao Y."/>
            <person name="Jiang S."/>
        </authorList>
    </citation>
    <scope>NUCLEOTIDE SEQUENCE [LARGE SCALE GENOMIC DNA]</scope>
</reference>
<dbReference type="InterPro" id="IPR013103">
    <property type="entry name" value="RVT_2"/>
</dbReference>
<reference evidence="3 4" key="3">
    <citation type="submission" date="2019-11" db="EMBL/GenBank/DDBJ databases">
        <title>A de novo genome assembly of a pear dwarfing rootstock.</title>
        <authorList>
            <person name="Wang F."/>
            <person name="Wang J."/>
            <person name="Li S."/>
            <person name="Zhang Y."/>
            <person name="Fang M."/>
            <person name="Ma L."/>
            <person name="Zhao Y."/>
            <person name="Jiang S."/>
        </authorList>
    </citation>
    <scope>NUCLEOTIDE SEQUENCE [LARGE SCALE GENOMIC DNA]</scope>
    <source>
        <strain evidence="3">S2</strain>
        <tissue evidence="3">Leaf</tissue>
    </source>
</reference>